<dbReference type="AlphaFoldDB" id="A0A4Y4DK16"/>
<dbReference type="InterPro" id="IPR036390">
    <property type="entry name" value="WH_DNA-bd_sf"/>
</dbReference>
<dbReference type="SMART" id="SM00346">
    <property type="entry name" value="HTH_ICLR"/>
    <property type="match status" value="1"/>
</dbReference>
<dbReference type="Proteomes" id="UP000316612">
    <property type="component" value="Unassembled WGS sequence"/>
</dbReference>
<dbReference type="InterPro" id="IPR029016">
    <property type="entry name" value="GAF-like_dom_sf"/>
</dbReference>
<accession>A0A4Y4DK16</accession>
<dbReference type="Gene3D" id="1.10.10.10">
    <property type="entry name" value="Winged helix-like DNA-binding domain superfamily/Winged helix DNA-binding domain"/>
    <property type="match status" value="1"/>
</dbReference>
<dbReference type="EMBL" id="BJNY01000006">
    <property type="protein sequence ID" value="GED05659.1"/>
    <property type="molecule type" value="Genomic_DNA"/>
</dbReference>
<dbReference type="GO" id="GO:0045892">
    <property type="term" value="P:negative regulation of DNA-templated transcription"/>
    <property type="evidence" value="ECO:0007669"/>
    <property type="project" value="TreeGrafter"/>
</dbReference>
<name>A0A4Y4DK16_GLUUR</name>
<dbReference type="InterPro" id="IPR005471">
    <property type="entry name" value="Tscrpt_reg_IclR_N"/>
</dbReference>
<sequence length="235" mass="25375">MPTSQTLSRGVQVLEIVAAAPSALSIADVAAQLEVHRSIAYRIIRTLEQHRLLSRDEAGHIRPAAGLSVLARSVQRDLQNAAAPEIAALANQLSMTAFLAVWEHDVCTTLQSAQPRQDCKIMEHRAGSVHSMDLGANSIAIQSLFTKEQWKAKETGIEYRSQAREARIDGYACTQDEVSPGASCIAVPIISQQCAPATLAVLYPTSLQPEREGIVRALKEAALNITEALEERSGA</sequence>
<organism evidence="4 5">
    <name type="scientific">Glutamicibacter uratoxydans</name>
    <name type="common">Arthrobacter uratoxydans</name>
    <dbReference type="NCBI Taxonomy" id="43667"/>
    <lineage>
        <taxon>Bacteria</taxon>
        <taxon>Bacillati</taxon>
        <taxon>Actinomycetota</taxon>
        <taxon>Actinomycetes</taxon>
        <taxon>Micrococcales</taxon>
        <taxon>Micrococcaceae</taxon>
        <taxon>Glutamicibacter</taxon>
    </lineage>
</organism>
<dbReference type="PANTHER" id="PTHR30136">
    <property type="entry name" value="HELIX-TURN-HELIX TRANSCRIPTIONAL REGULATOR, ICLR FAMILY"/>
    <property type="match status" value="1"/>
</dbReference>
<dbReference type="GO" id="GO:0003677">
    <property type="term" value="F:DNA binding"/>
    <property type="evidence" value="ECO:0007669"/>
    <property type="project" value="InterPro"/>
</dbReference>
<dbReference type="GO" id="GO:0003700">
    <property type="term" value="F:DNA-binding transcription factor activity"/>
    <property type="evidence" value="ECO:0007669"/>
    <property type="project" value="TreeGrafter"/>
</dbReference>
<evidence type="ECO:0000259" key="3">
    <source>
        <dbReference type="PROSITE" id="PS51077"/>
    </source>
</evidence>
<dbReference type="InterPro" id="IPR050707">
    <property type="entry name" value="HTH_MetabolicPath_Reg"/>
</dbReference>
<keyword evidence="2" id="KW-0804">Transcription</keyword>
<evidence type="ECO:0000313" key="5">
    <source>
        <dbReference type="Proteomes" id="UP000316612"/>
    </source>
</evidence>
<evidence type="ECO:0000256" key="2">
    <source>
        <dbReference type="ARBA" id="ARBA00023163"/>
    </source>
</evidence>
<keyword evidence="1" id="KW-0805">Transcription regulation</keyword>
<comment type="caution">
    <text evidence="4">The sequence shown here is derived from an EMBL/GenBank/DDBJ whole genome shotgun (WGS) entry which is preliminary data.</text>
</comment>
<dbReference type="OrthoDB" id="156285at2"/>
<evidence type="ECO:0000256" key="1">
    <source>
        <dbReference type="ARBA" id="ARBA00023015"/>
    </source>
</evidence>
<dbReference type="SUPFAM" id="SSF55781">
    <property type="entry name" value="GAF domain-like"/>
    <property type="match status" value="1"/>
</dbReference>
<dbReference type="PANTHER" id="PTHR30136:SF24">
    <property type="entry name" value="HTH-TYPE TRANSCRIPTIONAL REPRESSOR ALLR"/>
    <property type="match status" value="1"/>
</dbReference>
<reference evidence="4 5" key="1">
    <citation type="submission" date="2019-06" db="EMBL/GenBank/DDBJ databases">
        <title>Whole genome shotgun sequence of Glutamicibacter uratoxydans NBRC 15515.</title>
        <authorList>
            <person name="Hosoyama A."/>
            <person name="Uohara A."/>
            <person name="Ohji S."/>
            <person name="Ichikawa N."/>
        </authorList>
    </citation>
    <scope>NUCLEOTIDE SEQUENCE [LARGE SCALE GENOMIC DNA]</scope>
    <source>
        <strain evidence="4 5">NBRC 15515</strain>
    </source>
</reference>
<dbReference type="InterPro" id="IPR036388">
    <property type="entry name" value="WH-like_DNA-bd_sf"/>
</dbReference>
<dbReference type="Gene3D" id="3.30.450.40">
    <property type="match status" value="1"/>
</dbReference>
<dbReference type="Pfam" id="PF09339">
    <property type="entry name" value="HTH_IclR"/>
    <property type="match status" value="1"/>
</dbReference>
<evidence type="ECO:0000313" key="4">
    <source>
        <dbReference type="EMBL" id="GED05659.1"/>
    </source>
</evidence>
<feature type="domain" description="HTH iclR-type" evidence="3">
    <location>
        <begin position="4"/>
        <end position="67"/>
    </location>
</feature>
<keyword evidence="5" id="KW-1185">Reference proteome</keyword>
<dbReference type="SUPFAM" id="SSF46785">
    <property type="entry name" value="Winged helix' DNA-binding domain"/>
    <property type="match status" value="1"/>
</dbReference>
<protein>
    <submittedName>
        <fullName evidence="4">Transcriptional regulator</fullName>
    </submittedName>
</protein>
<proteinExistence type="predicted"/>
<dbReference type="RefSeq" id="WP_141362957.1">
    <property type="nucleotide sequence ID" value="NZ_BAAAJL010000007.1"/>
</dbReference>
<dbReference type="PROSITE" id="PS51077">
    <property type="entry name" value="HTH_ICLR"/>
    <property type="match status" value="1"/>
</dbReference>
<gene>
    <name evidence="4" type="ORF">AUR04nite_11910</name>
</gene>